<evidence type="ECO:0000256" key="2">
    <source>
        <dbReference type="ARBA" id="ARBA00022840"/>
    </source>
</evidence>
<protein>
    <recommendedName>
        <fullName evidence="3">ABC transporter domain-containing protein</fullName>
    </recommendedName>
</protein>
<dbReference type="InterPro" id="IPR027417">
    <property type="entry name" value="P-loop_NTPase"/>
</dbReference>
<reference evidence="4" key="1">
    <citation type="journal article" date="2014" name="Front. Microbiol.">
        <title>High frequency of phylogenetically diverse reductive dehalogenase-homologous genes in deep subseafloor sedimentary metagenomes.</title>
        <authorList>
            <person name="Kawai M."/>
            <person name="Futagami T."/>
            <person name="Toyoda A."/>
            <person name="Takaki Y."/>
            <person name="Nishi S."/>
            <person name="Hori S."/>
            <person name="Arai W."/>
            <person name="Tsubouchi T."/>
            <person name="Morono Y."/>
            <person name="Uchiyama I."/>
            <person name="Ito T."/>
            <person name="Fujiyama A."/>
            <person name="Inagaki F."/>
            <person name="Takami H."/>
        </authorList>
    </citation>
    <scope>NUCLEOTIDE SEQUENCE</scope>
    <source>
        <strain evidence="4">Expedition CK06-06</strain>
    </source>
</reference>
<evidence type="ECO:0000256" key="1">
    <source>
        <dbReference type="ARBA" id="ARBA00022741"/>
    </source>
</evidence>
<dbReference type="CDD" id="cd03216">
    <property type="entry name" value="ABC_Carb_Monos_I"/>
    <property type="match status" value="1"/>
</dbReference>
<keyword evidence="2" id="KW-0067">ATP-binding</keyword>
<dbReference type="PANTHER" id="PTHR43790:SF4">
    <property type="entry name" value="GUANOSINE IMPORT ATP-BINDING PROTEIN NUPO"/>
    <property type="match status" value="1"/>
</dbReference>
<dbReference type="EMBL" id="BARV01001245">
    <property type="protein sequence ID" value="GAH93807.1"/>
    <property type="molecule type" value="Genomic_DNA"/>
</dbReference>
<sequence length="245" mass="26554">MRVELEDIKKYFGPVRANDGISLTVEGGTIHGLLGENGAGKTTLMNILSGYQACDAGRVLLDGEEMRFASPAEAIAVGIGMLHQDPLDVPSLSVLDNFLLGRNLRRSQRRRESRQQLLRTCAYLGFNLDPDVRTSGLTVSERQQLELVRLLSLGVQVIILDEPTTGISAPQKALLFDTLRGLARDGLSIIFVSHKLDEVGEICSEVSLAKSSEVVKIMSAPCETMSSTTCSRVVPLRSAGLSLSR</sequence>
<name>X1JIB7_9ZZZZ</name>
<dbReference type="PANTHER" id="PTHR43790">
    <property type="entry name" value="CARBOHYDRATE TRANSPORT ATP-BINDING PROTEIN MG119-RELATED"/>
    <property type="match status" value="1"/>
</dbReference>
<evidence type="ECO:0000259" key="3">
    <source>
        <dbReference type="PROSITE" id="PS50893"/>
    </source>
</evidence>
<feature type="domain" description="ABC transporter" evidence="3">
    <location>
        <begin position="3"/>
        <end position="236"/>
    </location>
</feature>
<dbReference type="GO" id="GO:0005524">
    <property type="term" value="F:ATP binding"/>
    <property type="evidence" value="ECO:0007669"/>
    <property type="project" value="UniProtKB-KW"/>
</dbReference>
<dbReference type="InterPro" id="IPR003439">
    <property type="entry name" value="ABC_transporter-like_ATP-bd"/>
</dbReference>
<proteinExistence type="predicted"/>
<dbReference type="AlphaFoldDB" id="X1JIB7"/>
<comment type="caution">
    <text evidence="4">The sequence shown here is derived from an EMBL/GenBank/DDBJ whole genome shotgun (WGS) entry which is preliminary data.</text>
</comment>
<dbReference type="InterPro" id="IPR003593">
    <property type="entry name" value="AAA+_ATPase"/>
</dbReference>
<accession>X1JIB7</accession>
<dbReference type="GO" id="GO:0016887">
    <property type="term" value="F:ATP hydrolysis activity"/>
    <property type="evidence" value="ECO:0007669"/>
    <property type="project" value="InterPro"/>
</dbReference>
<keyword evidence="1" id="KW-0547">Nucleotide-binding</keyword>
<dbReference type="Gene3D" id="3.40.50.300">
    <property type="entry name" value="P-loop containing nucleotide triphosphate hydrolases"/>
    <property type="match status" value="1"/>
</dbReference>
<gene>
    <name evidence="4" type="ORF">S06H3_03730</name>
</gene>
<dbReference type="Pfam" id="PF00005">
    <property type="entry name" value="ABC_tran"/>
    <property type="match status" value="1"/>
</dbReference>
<dbReference type="PROSITE" id="PS50893">
    <property type="entry name" value="ABC_TRANSPORTER_2"/>
    <property type="match status" value="1"/>
</dbReference>
<evidence type="ECO:0000313" key="4">
    <source>
        <dbReference type="EMBL" id="GAH93807.1"/>
    </source>
</evidence>
<dbReference type="SUPFAM" id="SSF52540">
    <property type="entry name" value="P-loop containing nucleoside triphosphate hydrolases"/>
    <property type="match status" value="1"/>
</dbReference>
<dbReference type="SMART" id="SM00382">
    <property type="entry name" value="AAA"/>
    <property type="match status" value="1"/>
</dbReference>
<dbReference type="InterPro" id="IPR050107">
    <property type="entry name" value="ABC_carbohydrate_import_ATPase"/>
</dbReference>
<organism evidence="4">
    <name type="scientific">marine sediment metagenome</name>
    <dbReference type="NCBI Taxonomy" id="412755"/>
    <lineage>
        <taxon>unclassified sequences</taxon>
        <taxon>metagenomes</taxon>
        <taxon>ecological metagenomes</taxon>
    </lineage>
</organism>